<evidence type="ECO:0000313" key="16">
    <source>
        <dbReference type="Proteomes" id="UP001178507"/>
    </source>
</evidence>
<name>A0AA36IRJ0_9DINO</name>
<feature type="transmembrane region" description="Helical" evidence="12">
    <location>
        <begin position="447"/>
        <end position="469"/>
    </location>
</feature>
<evidence type="ECO:0000256" key="5">
    <source>
        <dbReference type="ARBA" id="ARBA00022692"/>
    </source>
</evidence>
<dbReference type="InterPro" id="IPR020816">
    <property type="entry name" value="Histone-like_DNA-bd_CS"/>
</dbReference>
<dbReference type="Pfam" id="PF06305">
    <property type="entry name" value="LapA_dom"/>
    <property type="match status" value="1"/>
</dbReference>
<dbReference type="InterPro" id="IPR010992">
    <property type="entry name" value="IHF-like_DNA-bd_dom_sf"/>
</dbReference>
<evidence type="ECO:0000256" key="8">
    <source>
        <dbReference type="ARBA" id="ARBA00022989"/>
    </source>
</evidence>
<keyword evidence="4" id="KW-0645">Protease</keyword>
<dbReference type="InterPro" id="IPR000119">
    <property type="entry name" value="Hist_DNA-bd"/>
</dbReference>
<dbReference type="Pfam" id="PF01343">
    <property type="entry name" value="Peptidase_S49"/>
    <property type="match status" value="1"/>
</dbReference>
<dbReference type="InterPro" id="IPR010445">
    <property type="entry name" value="LapA_dom"/>
</dbReference>
<dbReference type="Gene3D" id="3.30.1780.10">
    <property type="entry name" value="ornithine cyclodeaminase, domain 1"/>
    <property type="match status" value="1"/>
</dbReference>
<protein>
    <recommendedName>
        <fullName evidence="17">Signal peptide peptidase SppA</fullName>
    </recommendedName>
</protein>
<evidence type="ECO:0000256" key="9">
    <source>
        <dbReference type="ARBA" id="ARBA00023125"/>
    </source>
</evidence>
<dbReference type="CDD" id="cd07023">
    <property type="entry name" value="S49_Sppa_N_C"/>
    <property type="match status" value="1"/>
</dbReference>
<proteinExistence type="inferred from homology"/>
<dbReference type="PANTHER" id="PTHR13812:SF19">
    <property type="entry name" value="KETIMINE REDUCTASE MU-CRYSTALLIN"/>
    <property type="match status" value="1"/>
</dbReference>
<feature type="domain" description="Lipopolysaccharide assembly protein A" evidence="14">
    <location>
        <begin position="443"/>
        <end position="491"/>
    </location>
</feature>
<feature type="transmembrane region" description="Helical" evidence="12">
    <location>
        <begin position="20"/>
        <end position="41"/>
    </location>
</feature>
<evidence type="ECO:0000256" key="10">
    <source>
        <dbReference type="ARBA" id="ARBA00023136"/>
    </source>
</evidence>
<dbReference type="EMBL" id="CAUJNA010002223">
    <property type="protein sequence ID" value="CAJ1391532.1"/>
    <property type="molecule type" value="Genomic_DNA"/>
</dbReference>
<dbReference type="Pfam" id="PF00216">
    <property type="entry name" value="Bac_DNA_binding"/>
    <property type="match status" value="1"/>
</dbReference>
<evidence type="ECO:0000256" key="7">
    <source>
        <dbReference type="ARBA" id="ARBA00022825"/>
    </source>
</evidence>
<dbReference type="GO" id="GO:0008236">
    <property type="term" value="F:serine-type peptidase activity"/>
    <property type="evidence" value="ECO:0007669"/>
    <property type="project" value="UniProtKB-KW"/>
</dbReference>
<evidence type="ECO:0000256" key="1">
    <source>
        <dbReference type="ARBA" id="ARBA00008683"/>
    </source>
</evidence>
<evidence type="ECO:0000256" key="4">
    <source>
        <dbReference type="ARBA" id="ARBA00022670"/>
    </source>
</evidence>
<dbReference type="SMART" id="SM00411">
    <property type="entry name" value="BHL"/>
    <property type="match status" value="1"/>
</dbReference>
<dbReference type="CDD" id="cd13836">
    <property type="entry name" value="IHF_B"/>
    <property type="match status" value="1"/>
</dbReference>
<comment type="similarity">
    <text evidence="2">Belongs to the ornithine cyclodeaminase/mu-crystallin family.</text>
</comment>
<evidence type="ECO:0000256" key="11">
    <source>
        <dbReference type="RuleBase" id="RU003939"/>
    </source>
</evidence>
<evidence type="ECO:0000256" key="12">
    <source>
        <dbReference type="SAM" id="Phobius"/>
    </source>
</evidence>
<dbReference type="Gene3D" id="3.40.50.720">
    <property type="entry name" value="NAD(P)-binding Rossmann-like Domain"/>
    <property type="match status" value="1"/>
</dbReference>
<gene>
    <name evidence="15" type="ORF">EVOR1521_LOCUS16796</name>
</gene>
<dbReference type="InterPro" id="IPR002142">
    <property type="entry name" value="Peptidase_S49"/>
</dbReference>
<dbReference type="SUPFAM" id="SSF51735">
    <property type="entry name" value="NAD(P)-binding Rossmann-fold domains"/>
    <property type="match status" value="1"/>
</dbReference>
<keyword evidence="9" id="KW-0238">DNA-binding</keyword>
<evidence type="ECO:0000259" key="13">
    <source>
        <dbReference type="Pfam" id="PF01343"/>
    </source>
</evidence>
<keyword evidence="16" id="KW-1185">Reference proteome</keyword>
<dbReference type="InterPro" id="IPR023401">
    <property type="entry name" value="ODC_N"/>
</dbReference>
<dbReference type="Gene3D" id="4.10.520.10">
    <property type="entry name" value="IHF-like DNA-binding proteins"/>
    <property type="match status" value="1"/>
</dbReference>
<feature type="domain" description="Peptidase S49" evidence="13">
    <location>
        <begin position="109"/>
        <end position="254"/>
    </location>
</feature>
<evidence type="ECO:0000256" key="3">
    <source>
        <dbReference type="ARBA" id="ARBA00022475"/>
    </source>
</evidence>
<keyword evidence="6" id="KW-0378">Hydrolase</keyword>
<dbReference type="Pfam" id="PF02423">
    <property type="entry name" value="OCD_Mu_crystall"/>
    <property type="match status" value="1"/>
</dbReference>
<comment type="similarity">
    <text evidence="11">Belongs to the bacterial histone-like protein family.</text>
</comment>
<dbReference type="FunFam" id="3.40.50.720:FF:000311">
    <property type="entry name" value="Ornithine cyclodeaminase"/>
    <property type="match status" value="1"/>
</dbReference>
<dbReference type="PROSITE" id="PS00045">
    <property type="entry name" value="HISTONE_LIKE"/>
    <property type="match status" value="1"/>
</dbReference>
<dbReference type="InterPro" id="IPR004635">
    <property type="entry name" value="Pept_S49_SppA"/>
</dbReference>
<dbReference type="GO" id="GO:0019752">
    <property type="term" value="P:carboxylic acid metabolic process"/>
    <property type="evidence" value="ECO:0007669"/>
    <property type="project" value="UniProtKB-ARBA"/>
</dbReference>
<organism evidence="15 16">
    <name type="scientific">Effrenium voratum</name>
    <dbReference type="NCBI Taxonomy" id="2562239"/>
    <lineage>
        <taxon>Eukaryota</taxon>
        <taxon>Sar</taxon>
        <taxon>Alveolata</taxon>
        <taxon>Dinophyceae</taxon>
        <taxon>Suessiales</taxon>
        <taxon>Symbiodiniaceae</taxon>
        <taxon>Effrenium</taxon>
    </lineage>
</organism>
<dbReference type="GO" id="GO:0030527">
    <property type="term" value="F:structural constituent of chromatin"/>
    <property type="evidence" value="ECO:0007669"/>
    <property type="project" value="InterPro"/>
</dbReference>
<dbReference type="Gene3D" id="6.20.330.10">
    <property type="match status" value="1"/>
</dbReference>
<sequence length="820" mass="88081">MEPLRADDIIDRQRMRRKLSFWRAITIIVIVAGLIALTASFSGDRFGPQTRSHVARIAVEGTITGDDRLLALIERVRRSEQAKAVIIAIDSPGGTTAGSEAVHDAVRKLAAEKPVVAQIDTLAASGGYMVAVAADRIVARQSSIVGSIGVIVQYPNFTGLLENWGVDVRAIKSTPLKAEPSFFGEPPEGAEEMLRALVMDSFDWFKELVAERRGFDQATIDRLADGSVYSGRVSLANGLVDELGGEDAARAWLTAQGIDEDLKIVRWEPRREDSGLFGLGIAAEFVAGRIGLSNPASSVTKALNQRLFLDGLISLWHADALLTSPTARDVENIVNAVLDEIGDTLAEGNRVELRGFGAFSVKNRPAREGRNPRTGEKVMVEEKWVPFFKTGKELRNPAFMRRIFNVLILIPLAIVLIALMVANRTSVPLSIDVFNPGNPALTYQAPLFVWLFVAAAIGVVAGGFGAWLAQGKHRKQERTYKREARQLRHEVEKTKRTNGDKSATGTSLIISADDVDAALDFPALTDTLADAFRGGVHAPPRHHHTIANADSADQTLLLMPAWNDRHMAVKLVVVTPDNGARALPAVMASVILMDKKTGAQIAMIDGARLTLWRTAAASALAARHLAPAEPDTLLMVGAGALAPFLVRAHLSVRPYRHVLVWNRTVAGAERLAESLRADGQAAEAVAAESLDAAVGKADVISCATLSTEPLIKGALLSPGTHVDLVGAFTPAMRESDDECVQRASLFVDTYAGALHEGGDLVQPINAGLIERSHVRAELMELVNGDHMGRTADDEITLFKSTGASLEDLAAASLIAARCGL</sequence>
<dbReference type="NCBIfam" id="TIGR00706">
    <property type="entry name" value="SppA_dom"/>
    <property type="match status" value="1"/>
</dbReference>
<dbReference type="GO" id="GO:0016491">
    <property type="term" value="F:oxidoreductase activity"/>
    <property type="evidence" value="ECO:0007669"/>
    <property type="project" value="UniProtKB-ARBA"/>
</dbReference>
<dbReference type="InterPro" id="IPR047272">
    <property type="entry name" value="S49_SppA_C"/>
</dbReference>
<feature type="transmembrane region" description="Helical" evidence="12">
    <location>
        <begin position="403"/>
        <end position="422"/>
    </location>
</feature>
<dbReference type="Proteomes" id="UP001178507">
    <property type="component" value="Unassembled WGS sequence"/>
</dbReference>
<dbReference type="AlphaFoldDB" id="A0AA36IRJ0"/>
<comment type="similarity">
    <text evidence="1">Belongs to the peptidase S49 family.</text>
</comment>
<comment type="caution">
    <text evidence="15">The sequence shown here is derived from an EMBL/GenBank/DDBJ whole genome shotgun (WGS) entry which is preliminary data.</text>
</comment>
<dbReference type="PANTHER" id="PTHR13812">
    <property type="entry name" value="KETIMINE REDUCTASE MU-CRYSTALLIN"/>
    <property type="match status" value="1"/>
</dbReference>
<reference evidence="15" key="1">
    <citation type="submission" date="2023-08" db="EMBL/GenBank/DDBJ databases">
        <authorList>
            <person name="Chen Y."/>
            <person name="Shah S."/>
            <person name="Dougan E. K."/>
            <person name="Thang M."/>
            <person name="Chan C."/>
        </authorList>
    </citation>
    <scope>NUCLEOTIDE SEQUENCE</scope>
</reference>
<dbReference type="PRINTS" id="PR01727">
    <property type="entry name" value="DNABINDINGHU"/>
</dbReference>
<dbReference type="InterPro" id="IPR029045">
    <property type="entry name" value="ClpP/crotonase-like_dom_sf"/>
</dbReference>
<dbReference type="SUPFAM" id="SSF47729">
    <property type="entry name" value="IHF-like DNA-binding proteins"/>
    <property type="match status" value="1"/>
</dbReference>
<evidence type="ECO:0000256" key="2">
    <source>
        <dbReference type="ARBA" id="ARBA00008903"/>
    </source>
</evidence>
<accession>A0AA36IRJ0</accession>
<dbReference type="GO" id="GO:0003677">
    <property type="term" value="F:DNA binding"/>
    <property type="evidence" value="ECO:0007669"/>
    <property type="project" value="UniProtKB-KW"/>
</dbReference>
<dbReference type="GO" id="GO:0005886">
    <property type="term" value="C:plasma membrane"/>
    <property type="evidence" value="ECO:0007669"/>
    <property type="project" value="InterPro"/>
</dbReference>
<keyword evidence="8 12" id="KW-1133">Transmembrane helix</keyword>
<dbReference type="InterPro" id="IPR036291">
    <property type="entry name" value="NAD(P)-bd_dom_sf"/>
</dbReference>
<dbReference type="Gene3D" id="3.90.226.10">
    <property type="entry name" value="2-enoyl-CoA Hydratase, Chain A, domain 1"/>
    <property type="match status" value="1"/>
</dbReference>
<evidence type="ECO:0000259" key="14">
    <source>
        <dbReference type="Pfam" id="PF06305"/>
    </source>
</evidence>
<keyword evidence="3" id="KW-1003">Cell membrane</keyword>
<evidence type="ECO:0000256" key="6">
    <source>
        <dbReference type="ARBA" id="ARBA00022801"/>
    </source>
</evidence>
<dbReference type="InterPro" id="IPR003462">
    <property type="entry name" value="ODC_Mu_crystall"/>
</dbReference>
<dbReference type="GO" id="GO:0005737">
    <property type="term" value="C:cytoplasm"/>
    <property type="evidence" value="ECO:0007669"/>
    <property type="project" value="TreeGrafter"/>
</dbReference>
<keyword evidence="5 12" id="KW-0812">Transmembrane</keyword>
<dbReference type="SUPFAM" id="SSF52096">
    <property type="entry name" value="ClpP/crotonase"/>
    <property type="match status" value="1"/>
</dbReference>
<evidence type="ECO:0008006" key="17">
    <source>
        <dbReference type="Google" id="ProtNLM"/>
    </source>
</evidence>
<dbReference type="NCBIfam" id="NF004793">
    <property type="entry name" value="PRK06141.1"/>
    <property type="match status" value="1"/>
</dbReference>
<evidence type="ECO:0000313" key="15">
    <source>
        <dbReference type="EMBL" id="CAJ1391532.1"/>
    </source>
</evidence>
<keyword evidence="10 12" id="KW-0472">Membrane</keyword>
<dbReference type="GO" id="GO:0006508">
    <property type="term" value="P:proteolysis"/>
    <property type="evidence" value="ECO:0007669"/>
    <property type="project" value="UniProtKB-KW"/>
</dbReference>
<keyword evidence="7" id="KW-0720">Serine protease</keyword>